<proteinExistence type="inferred from homology"/>
<feature type="transmembrane region" description="Helical" evidence="8">
    <location>
        <begin position="7"/>
        <end position="28"/>
    </location>
</feature>
<evidence type="ECO:0000256" key="7">
    <source>
        <dbReference type="ARBA" id="ARBA00023136"/>
    </source>
</evidence>
<accession>A0AAN9PEH2</accession>
<evidence type="ECO:0000256" key="2">
    <source>
        <dbReference type="ARBA" id="ARBA00007651"/>
    </source>
</evidence>
<dbReference type="EMBL" id="JAYKXN010000004">
    <property type="protein sequence ID" value="KAK7295713.1"/>
    <property type="molecule type" value="Genomic_DNA"/>
</dbReference>
<dbReference type="PANTHER" id="PTHR33573:SF40">
    <property type="entry name" value="CASP-LIKE PROTEIN 4D2"/>
    <property type="match status" value="1"/>
</dbReference>
<keyword evidence="6 8" id="KW-1133">Transmembrane helix</keyword>
<sequence length="155" mass="17186">MDKNSIIIVILRVLSIVFLLIALIVIGISEYTVITFYGPLQRKYMFSTIVLGFLYNLLQLGLSIFSMVSRKRVLSADIGYLFDFFADKIISYFLVSGCAAGFGFSVEMVRDTPMGMSPNPILEKANSSATLLLFAFLFNAIASVFTSFALSKKTN</sequence>
<evidence type="ECO:0000256" key="1">
    <source>
        <dbReference type="ARBA" id="ARBA00004651"/>
    </source>
</evidence>
<reference evidence="10 11" key="1">
    <citation type="submission" date="2024-01" db="EMBL/GenBank/DDBJ databases">
        <title>The genomes of 5 underutilized Papilionoideae crops provide insights into root nodulation and disease resistance.</title>
        <authorList>
            <person name="Yuan L."/>
        </authorList>
    </citation>
    <scope>NUCLEOTIDE SEQUENCE [LARGE SCALE GENOMIC DNA]</scope>
    <source>
        <strain evidence="10">LY-2023</strain>
        <tissue evidence="10">Leaf</tissue>
    </source>
</reference>
<feature type="transmembrane region" description="Helical" evidence="8">
    <location>
        <begin position="89"/>
        <end position="109"/>
    </location>
</feature>
<feature type="transmembrane region" description="Helical" evidence="8">
    <location>
        <begin position="48"/>
        <end position="68"/>
    </location>
</feature>
<comment type="subunit">
    <text evidence="3 8">Homodimer and heterodimers.</text>
</comment>
<evidence type="ECO:0000259" key="9">
    <source>
        <dbReference type="Pfam" id="PF04535"/>
    </source>
</evidence>
<comment type="similarity">
    <text evidence="2 8">Belongs to the Casparian strip membrane proteins (CASP) family.</text>
</comment>
<keyword evidence="11" id="KW-1185">Reference proteome</keyword>
<keyword evidence="5 8" id="KW-0812">Transmembrane</keyword>
<evidence type="ECO:0000256" key="8">
    <source>
        <dbReference type="RuleBase" id="RU361233"/>
    </source>
</evidence>
<dbReference type="GO" id="GO:0005886">
    <property type="term" value="C:plasma membrane"/>
    <property type="evidence" value="ECO:0007669"/>
    <property type="project" value="UniProtKB-SubCell"/>
</dbReference>
<feature type="domain" description="Casparian strip membrane protein" evidence="9">
    <location>
        <begin position="3"/>
        <end position="106"/>
    </location>
</feature>
<evidence type="ECO:0000256" key="5">
    <source>
        <dbReference type="ARBA" id="ARBA00022692"/>
    </source>
</evidence>
<feature type="transmembrane region" description="Helical" evidence="8">
    <location>
        <begin position="129"/>
        <end position="150"/>
    </location>
</feature>
<dbReference type="Pfam" id="PF04535">
    <property type="entry name" value="CASP_dom"/>
    <property type="match status" value="1"/>
</dbReference>
<dbReference type="AlphaFoldDB" id="A0AAN9PEH2"/>
<evidence type="ECO:0000256" key="4">
    <source>
        <dbReference type="ARBA" id="ARBA00022475"/>
    </source>
</evidence>
<keyword evidence="4 8" id="KW-1003">Cell membrane</keyword>
<name>A0AAN9PEH2_CLITE</name>
<evidence type="ECO:0000256" key="3">
    <source>
        <dbReference type="ARBA" id="ARBA00011489"/>
    </source>
</evidence>
<evidence type="ECO:0000313" key="11">
    <source>
        <dbReference type="Proteomes" id="UP001359559"/>
    </source>
</evidence>
<protein>
    <recommendedName>
        <fullName evidence="8">CASP-like protein</fullName>
    </recommendedName>
</protein>
<comment type="caution">
    <text evidence="10">The sequence shown here is derived from an EMBL/GenBank/DDBJ whole genome shotgun (WGS) entry which is preliminary data.</text>
</comment>
<evidence type="ECO:0000256" key="6">
    <source>
        <dbReference type="ARBA" id="ARBA00022989"/>
    </source>
</evidence>
<comment type="subcellular location">
    <subcellularLocation>
        <location evidence="1 8">Cell membrane</location>
        <topology evidence="1 8">Multi-pass membrane protein</topology>
    </subcellularLocation>
</comment>
<keyword evidence="7 8" id="KW-0472">Membrane</keyword>
<gene>
    <name evidence="10" type="ORF">RJT34_18624</name>
</gene>
<dbReference type="InterPro" id="IPR006702">
    <property type="entry name" value="CASP_dom"/>
</dbReference>
<evidence type="ECO:0000313" key="10">
    <source>
        <dbReference type="EMBL" id="KAK7295713.1"/>
    </source>
</evidence>
<dbReference type="PANTHER" id="PTHR33573">
    <property type="entry name" value="CASP-LIKE PROTEIN 4A4"/>
    <property type="match status" value="1"/>
</dbReference>
<dbReference type="Proteomes" id="UP001359559">
    <property type="component" value="Unassembled WGS sequence"/>
</dbReference>
<organism evidence="10 11">
    <name type="scientific">Clitoria ternatea</name>
    <name type="common">Butterfly pea</name>
    <dbReference type="NCBI Taxonomy" id="43366"/>
    <lineage>
        <taxon>Eukaryota</taxon>
        <taxon>Viridiplantae</taxon>
        <taxon>Streptophyta</taxon>
        <taxon>Embryophyta</taxon>
        <taxon>Tracheophyta</taxon>
        <taxon>Spermatophyta</taxon>
        <taxon>Magnoliopsida</taxon>
        <taxon>eudicotyledons</taxon>
        <taxon>Gunneridae</taxon>
        <taxon>Pentapetalae</taxon>
        <taxon>rosids</taxon>
        <taxon>fabids</taxon>
        <taxon>Fabales</taxon>
        <taxon>Fabaceae</taxon>
        <taxon>Papilionoideae</taxon>
        <taxon>50 kb inversion clade</taxon>
        <taxon>NPAAA clade</taxon>
        <taxon>indigoferoid/millettioid clade</taxon>
        <taxon>Phaseoleae</taxon>
        <taxon>Clitoria</taxon>
    </lineage>
</organism>